<comment type="caution">
    <text evidence="3">The sequence shown here is derived from an EMBL/GenBank/DDBJ whole genome shotgun (WGS) entry which is preliminary data.</text>
</comment>
<sequence length="203" mass="23153">MKFVFWRVTVLIVLFALLGAAYVYMSATLENYTLIIRQGEQLIKFSGWYMVAELWPFVLPGILITGSAGGIALLWITVKADNRDQAEKIAHYHRLTSLAQENAVQAEFKANKRLAEQLDRAVQRENAATLREQKANALISAAQNQLENVIAEAQRQVDIAKEESSNAETRRKNATATAERRRRKLEKLKVEQENRELTEFFKS</sequence>
<feature type="region of interest" description="Disordered" evidence="1">
    <location>
        <begin position="161"/>
        <end position="185"/>
    </location>
</feature>
<dbReference type="OrthoDB" id="9911761at2"/>
<dbReference type="Proteomes" id="UP000029435">
    <property type="component" value="Unassembled WGS sequence"/>
</dbReference>
<reference evidence="3 4" key="1">
    <citation type="submission" date="2014-08" db="EMBL/GenBank/DDBJ databases">
        <title>Genome sequences of NCPPB Pectobacterium isolates.</title>
        <authorList>
            <person name="Glover R.H."/>
            <person name="Sapp M."/>
            <person name="Elphinstone J."/>
        </authorList>
    </citation>
    <scope>NUCLEOTIDE SEQUENCE [LARGE SCALE GENOMIC DNA]</scope>
    <source>
        <strain evidence="3 4">LMG 21372</strain>
    </source>
</reference>
<organism evidence="3 4">
    <name type="scientific">Pectobacterium brasiliense</name>
    <dbReference type="NCBI Taxonomy" id="180957"/>
    <lineage>
        <taxon>Bacteria</taxon>
        <taxon>Pseudomonadati</taxon>
        <taxon>Pseudomonadota</taxon>
        <taxon>Gammaproteobacteria</taxon>
        <taxon>Enterobacterales</taxon>
        <taxon>Pectobacteriaceae</taxon>
        <taxon>Pectobacterium</taxon>
    </lineage>
</organism>
<keyword evidence="2" id="KW-0812">Transmembrane</keyword>
<dbReference type="EMBL" id="JQOD01000018">
    <property type="protein sequence ID" value="KGA30327.1"/>
    <property type="molecule type" value="Genomic_DNA"/>
</dbReference>
<dbReference type="GeneID" id="90773385"/>
<gene>
    <name evidence="3" type="ORF">KU74_21995</name>
</gene>
<evidence type="ECO:0000313" key="4">
    <source>
        <dbReference type="Proteomes" id="UP000029435"/>
    </source>
</evidence>
<dbReference type="AlphaFoldDB" id="A0A0M2EVC4"/>
<proteinExistence type="predicted"/>
<evidence type="ECO:0000256" key="1">
    <source>
        <dbReference type="SAM" id="MobiDB-lite"/>
    </source>
</evidence>
<feature type="transmembrane region" description="Helical" evidence="2">
    <location>
        <begin position="54"/>
        <end position="78"/>
    </location>
</feature>
<keyword evidence="2" id="KW-1133">Transmembrane helix</keyword>
<protein>
    <submittedName>
        <fullName evidence="3">Uncharacterized protein</fullName>
    </submittedName>
</protein>
<evidence type="ECO:0000313" key="3">
    <source>
        <dbReference type="EMBL" id="KGA30327.1"/>
    </source>
</evidence>
<evidence type="ECO:0000256" key="2">
    <source>
        <dbReference type="SAM" id="Phobius"/>
    </source>
</evidence>
<keyword evidence="2" id="KW-0472">Membrane</keyword>
<feature type="compositionally biased region" description="Basic and acidic residues" evidence="1">
    <location>
        <begin position="161"/>
        <end position="171"/>
    </location>
</feature>
<name>A0A0M2EVC4_9GAMM</name>
<accession>A0A0M2EVC4</accession>
<dbReference type="RefSeq" id="WP_039318279.1">
    <property type="nucleotide sequence ID" value="NZ_JACDSF010000062.1"/>
</dbReference>